<sequence>MWYRGYCEDGYEANKSGSKSVDSSGWVPGHESAWQSNPLGSGNSISRGHRSSSVSDSCDTGIGTYCSDSVEDDFSSSTMPSPSQPLSRNHLGKDDDGIPIVHVMPSPSSSPYTSFRMPASPSSTSRWSRSCQLLTPAMSPLGAPSCLDMKDHQPIRRSSSLNKLSSGADKSFNRTSGSQYNPDGQGSLDRSLRYGYRKEPLGSNLDLYLPLSSSLLCYSLLQRSPGSGPCYRYNHGSRSTGLETDLSPSSALSSPVKHNSLDMNCNALSDAQPPRGAGQVYSPSLSKKTDSPLGHQTDRGSPIQTAIRTQMWLTEQMEYRPKVECGIKLDQISPSAATEGCGADRLSAWQQGQQQKPGLNQMLMGTSLSVNTLVKVKEGLLGQRELEIDRQKQQILQLHARIRENELRAQQVLQSQRGWLDDPHILSTKESANKTPSKHPSDEDLGRKLAVAELEVLHMNEFFKQTTQKYAEDIRKLEEKIKTRDRYISSLKKKCQRESEQNQEKQQRIETLEKYLSDLPTLDEVQAQSWQQEEVQKKAKDLDITVSRLQKSIQDGCALMMEKNIKIEIQAKREKELIASVHSLQKKVQQCLDDGVRSPMQDLKQLEVENAKLLEQQDHSSKLIEHQREQIERLTSQLTANSTRLQKKSGLLSRLQSYPREKEESLDSASRTFPQQWQADDGLLHPLTHVEIPQVGQLLKEMSLCLLDLQALCSILAQRAQGKEPNLSLLLGMKSLSVSVEETDCRLKVQEELRFKLLEVSELRRDIDKLRKSISDCYAQCMGDSCVSQ</sequence>
<dbReference type="GO" id="GO:0005813">
    <property type="term" value="C:centrosome"/>
    <property type="evidence" value="ECO:0007669"/>
    <property type="project" value="TreeGrafter"/>
</dbReference>
<keyword evidence="4" id="KW-1185">Reference proteome</keyword>
<protein>
    <submittedName>
        <fullName evidence="3">Centrosomal protein 85, like</fullName>
    </submittedName>
</protein>
<dbReference type="Ensembl" id="ENSSAUT00010019396.1">
    <property type="protein sequence ID" value="ENSSAUP00010018358.1"/>
    <property type="gene ID" value="ENSSAUG00010008297.1"/>
</dbReference>
<dbReference type="InParanoid" id="A0A671UWS1"/>
<accession>A0A671UWS1</accession>
<dbReference type="OrthoDB" id="5972981at2759"/>
<dbReference type="PANTHER" id="PTHR31075">
    <property type="entry name" value="CENTROSOMAL PROTEIN OF 85 KDA"/>
    <property type="match status" value="1"/>
</dbReference>
<evidence type="ECO:0000313" key="3">
    <source>
        <dbReference type="Ensembl" id="ENSSAUP00010018358.1"/>
    </source>
</evidence>
<feature type="compositionally biased region" description="Polar residues" evidence="2">
    <location>
        <begin position="238"/>
        <end position="269"/>
    </location>
</feature>
<dbReference type="PANTHER" id="PTHR31075:SF2">
    <property type="entry name" value="CENTROSOMAL PROTEIN OF 85 KDA-LIKE"/>
    <property type="match status" value="1"/>
</dbReference>
<gene>
    <name evidence="3" type="primary">cep85l</name>
</gene>
<proteinExistence type="predicted"/>
<feature type="compositionally biased region" description="Polar residues" evidence="2">
    <location>
        <begin position="173"/>
        <end position="184"/>
    </location>
</feature>
<feature type="compositionally biased region" description="Polar residues" evidence="2">
    <location>
        <begin position="75"/>
        <end position="87"/>
    </location>
</feature>
<dbReference type="AlphaFoldDB" id="A0A671UWS1"/>
<feature type="region of interest" description="Disordered" evidence="2">
    <location>
        <begin position="12"/>
        <end position="58"/>
    </location>
</feature>
<dbReference type="FunCoup" id="A0A671UWS1">
    <property type="interactions" value="950"/>
</dbReference>
<reference evidence="3" key="3">
    <citation type="submission" date="2025-09" db="UniProtKB">
        <authorList>
            <consortium name="Ensembl"/>
        </authorList>
    </citation>
    <scope>IDENTIFICATION</scope>
</reference>
<dbReference type="GeneID" id="115574430"/>
<feature type="region of interest" description="Disordered" evidence="2">
    <location>
        <begin position="71"/>
        <end position="95"/>
    </location>
</feature>
<feature type="compositionally biased region" description="Polar residues" evidence="2">
    <location>
        <begin position="156"/>
        <end position="165"/>
    </location>
</feature>
<name>A0A671UWS1_SPAAU</name>
<dbReference type="CTD" id="387119"/>
<evidence type="ECO:0000256" key="2">
    <source>
        <dbReference type="SAM" id="MobiDB-lite"/>
    </source>
</evidence>
<keyword evidence="1" id="KW-0175">Coiled coil</keyword>
<feature type="coiled-coil region" evidence="1">
    <location>
        <begin position="753"/>
        <end position="780"/>
    </location>
</feature>
<feature type="coiled-coil region" evidence="1">
    <location>
        <begin position="460"/>
        <end position="515"/>
    </location>
</feature>
<reference evidence="3" key="2">
    <citation type="submission" date="2025-08" db="UniProtKB">
        <authorList>
            <consortium name="Ensembl"/>
        </authorList>
    </citation>
    <scope>IDENTIFICATION</scope>
</reference>
<dbReference type="InterPro" id="IPR040210">
    <property type="entry name" value="Cep85/Cep85L"/>
</dbReference>
<feature type="region of interest" description="Disordered" evidence="2">
    <location>
        <begin position="156"/>
        <end position="189"/>
    </location>
</feature>
<dbReference type="OMA" id="GMILEIQ"/>
<feature type="region of interest" description="Disordered" evidence="2">
    <location>
        <begin position="238"/>
        <end position="300"/>
    </location>
</feature>
<organism evidence="3 4">
    <name type="scientific">Sparus aurata</name>
    <name type="common">Gilthead sea bream</name>
    <dbReference type="NCBI Taxonomy" id="8175"/>
    <lineage>
        <taxon>Eukaryota</taxon>
        <taxon>Metazoa</taxon>
        <taxon>Chordata</taxon>
        <taxon>Craniata</taxon>
        <taxon>Vertebrata</taxon>
        <taxon>Euteleostomi</taxon>
        <taxon>Actinopterygii</taxon>
        <taxon>Neopterygii</taxon>
        <taxon>Teleostei</taxon>
        <taxon>Neoteleostei</taxon>
        <taxon>Acanthomorphata</taxon>
        <taxon>Eupercaria</taxon>
        <taxon>Spariformes</taxon>
        <taxon>Sparidae</taxon>
        <taxon>Sparus</taxon>
    </lineage>
</organism>
<reference evidence="3" key="1">
    <citation type="submission" date="2021-04" db="EMBL/GenBank/DDBJ databases">
        <authorList>
            <consortium name="Wellcome Sanger Institute Data Sharing"/>
        </authorList>
    </citation>
    <scope>NUCLEOTIDE SEQUENCE [LARGE SCALE GENOMIC DNA]</scope>
</reference>
<dbReference type="GeneTree" id="ENSGT00620000087993"/>
<evidence type="ECO:0000256" key="1">
    <source>
        <dbReference type="SAM" id="Coils"/>
    </source>
</evidence>
<evidence type="ECO:0000313" key="4">
    <source>
        <dbReference type="Proteomes" id="UP000472265"/>
    </source>
</evidence>
<dbReference type="RefSeq" id="XP_030261808.1">
    <property type="nucleotide sequence ID" value="XM_030405948.1"/>
</dbReference>
<dbReference type="Proteomes" id="UP000472265">
    <property type="component" value="Chromosome 22"/>
</dbReference>
<feature type="compositionally biased region" description="Low complexity" evidence="2">
    <location>
        <begin position="40"/>
        <end position="57"/>
    </location>
</feature>